<keyword evidence="3" id="KW-0732">Signal</keyword>
<keyword evidence="2" id="KW-0472">Membrane</keyword>
<evidence type="ECO:0000256" key="2">
    <source>
        <dbReference type="SAM" id="Phobius"/>
    </source>
</evidence>
<reference key="1">
    <citation type="submission" date="2010-11" db="EMBL/GenBank/DDBJ databases">
        <title>The complete genome of Paludibacter propionicigenes DSM 17365.</title>
        <authorList>
            <consortium name="US DOE Joint Genome Institute (JGI-PGF)"/>
            <person name="Lucas S."/>
            <person name="Copeland A."/>
            <person name="Lapidus A."/>
            <person name="Bruce D."/>
            <person name="Goodwin L."/>
            <person name="Pitluck S."/>
            <person name="Kyrpides N."/>
            <person name="Mavromatis K."/>
            <person name="Ivanova N."/>
            <person name="Munk A.C."/>
            <person name="Brettin T."/>
            <person name="Detter J.C."/>
            <person name="Han C."/>
            <person name="Tapia R."/>
            <person name="Land M."/>
            <person name="Hauser L."/>
            <person name="Markowitz V."/>
            <person name="Cheng J.-F."/>
            <person name="Hugenholtz P."/>
            <person name="Woyke T."/>
            <person name="Wu D."/>
            <person name="Gronow S."/>
            <person name="Wellnitz S."/>
            <person name="Brambilla E."/>
            <person name="Klenk H.-P."/>
            <person name="Eisen J.A."/>
        </authorList>
    </citation>
    <scope>NUCLEOTIDE SEQUENCE</scope>
    <source>
        <strain>WB4</strain>
    </source>
</reference>
<evidence type="ECO:0000256" key="3">
    <source>
        <dbReference type="SAM" id="SignalP"/>
    </source>
</evidence>
<evidence type="ECO:0000256" key="1">
    <source>
        <dbReference type="PROSITE-ProRule" id="PRU00339"/>
    </source>
</evidence>
<dbReference type="InterPro" id="IPR019734">
    <property type="entry name" value="TPR_rpt"/>
</dbReference>
<dbReference type="SMART" id="SM00028">
    <property type="entry name" value="TPR"/>
    <property type="match status" value="4"/>
</dbReference>
<dbReference type="AlphaFoldDB" id="E4T5Q0"/>
<feature type="signal peptide" evidence="3">
    <location>
        <begin position="1"/>
        <end position="23"/>
    </location>
</feature>
<dbReference type="HOGENOM" id="CLU_030491_4_0_10"/>
<evidence type="ECO:0000313" key="5">
    <source>
        <dbReference type="Proteomes" id="UP000008718"/>
    </source>
</evidence>
<dbReference type="SUPFAM" id="SSF48452">
    <property type="entry name" value="TPR-like"/>
    <property type="match status" value="1"/>
</dbReference>
<keyword evidence="2" id="KW-1133">Transmembrane helix</keyword>
<sequence length="527" mass="61615">MNLRYYNIISLLCLLLASCSSTPDELKIAEHLIESRPDSALTILQTIRPQNLELDSHIALYCLLINKALSKTDKYPASDSTINTSINYYKKNNEKERLIECYFYRGKLFMHLKKYDEATNMFLKALDNKSATKHDKLWAELYHNLGNICYIQHEYLNAREKYIQSAEYYNKANTVLESNYRLLDIGRTYFSEKKYNTALFYYSKVLGQSKDSFQTGKALQEIGINYLHSGKIDSAQKYLTRCLHYPGKAEDKGLQFMSLADMYLKCSQFDSAFHYSALALKEPTDLLTKRECYRILVDIEFHKKNLIQMGKYMTLFQSYSNFVKALESQTKSTVIENLHDTNEIEKGTKRNTIIILSILFIVLSLSGIIVYLLFKRNKAKKTQLKLFRDQLSTKQEFVSRNLSRRIQTAKETQTDHRRNASSEERVKLDKELYNKTLQLEKWDDFKVEMNHTFNQIIDKLELNFSGITQREMIWCCLHLLEVPNTDKMLILDASPDSLYKLKQRLAKKLNLKTTKQLDSFLIEIISA</sequence>
<dbReference type="PROSITE" id="PS50005">
    <property type="entry name" value="TPR"/>
    <property type="match status" value="1"/>
</dbReference>
<dbReference type="KEGG" id="ppn:Palpr_1905"/>
<dbReference type="eggNOG" id="COG0457">
    <property type="taxonomic scope" value="Bacteria"/>
</dbReference>
<proteinExistence type="predicted"/>
<keyword evidence="2" id="KW-0812">Transmembrane</keyword>
<keyword evidence="5" id="KW-1185">Reference proteome</keyword>
<feature type="repeat" description="TPR" evidence="1">
    <location>
        <begin position="99"/>
        <end position="132"/>
    </location>
</feature>
<feature type="chain" id="PRO_5003189455" evidence="3">
    <location>
        <begin position="24"/>
        <end position="527"/>
    </location>
</feature>
<name>E4T5Q0_PALPW</name>
<dbReference type="PROSITE" id="PS51257">
    <property type="entry name" value="PROKAR_LIPOPROTEIN"/>
    <property type="match status" value="1"/>
</dbReference>
<reference evidence="4 5" key="2">
    <citation type="journal article" date="2011" name="Stand. Genomic Sci.">
        <title>Complete genome sequence of Paludibacter propionicigenes type strain (WB4).</title>
        <authorList>
            <person name="Gronow S."/>
            <person name="Munk C."/>
            <person name="Lapidus A."/>
            <person name="Nolan M."/>
            <person name="Lucas S."/>
            <person name="Hammon N."/>
            <person name="Deshpande S."/>
            <person name="Cheng J.F."/>
            <person name="Tapia R."/>
            <person name="Han C."/>
            <person name="Goodwin L."/>
            <person name="Pitluck S."/>
            <person name="Liolios K."/>
            <person name="Ivanova N."/>
            <person name="Mavromatis K."/>
            <person name="Mikhailova N."/>
            <person name="Pati A."/>
            <person name="Chen A."/>
            <person name="Palaniappan K."/>
            <person name="Land M."/>
            <person name="Hauser L."/>
            <person name="Chang Y.J."/>
            <person name="Jeffries C.D."/>
            <person name="Brambilla E."/>
            <person name="Rohde M."/>
            <person name="Goker M."/>
            <person name="Detter J.C."/>
            <person name="Woyke T."/>
            <person name="Bristow J."/>
            <person name="Eisen J.A."/>
            <person name="Markowitz V."/>
            <person name="Hugenholtz P."/>
            <person name="Kyrpides N.C."/>
            <person name="Klenk H.P."/>
        </authorList>
    </citation>
    <scope>NUCLEOTIDE SEQUENCE [LARGE SCALE GENOMIC DNA]</scope>
    <source>
        <strain evidence="5">DSM 17365 / JCM 13257 / WB4</strain>
    </source>
</reference>
<keyword evidence="1" id="KW-0802">TPR repeat</keyword>
<accession>E4T5Q0</accession>
<dbReference type="InterPro" id="IPR011990">
    <property type="entry name" value="TPR-like_helical_dom_sf"/>
</dbReference>
<evidence type="ECO:0000313" key="4">
    <source>
        <dbReference type="EMBL" id="ADQ80044.1"/>
    </source>
</evidence>
<dbReference type="OrthoDB" id="1046362at2"/>
<feature type="transmembrane region" description="Helical" evidence="2">
    <location>
        <begin position="353"/>
        <end position="374"/>
    </location>
</feature>
<dbReference type="RefSeq" id="WP_013445413.1">
    <property type="nucleotide sequence ID" value="NC_014734.1"/>
</dbReference>
<dbReference type="EMBL" id="CP002345">
    <property type="protein sequence ID" value="ADQ80044.1"/>
    <property type="molecule type" value="Genomic_DNA"/>
</dbReference>
<dbReference type="Proteomes" id="UP000008718">
    <property type="component" value="Chromosome"/>
</dbReference>
<gene>
    <name evidence="4" type="ordered locus">Palpr_1905</name>
</gene>
<dbReference type="STRING" id="694427.Palpr_1905"/>
<dbReference type="Gene3D" id="1.25.40.10">
    <property type="entry name" value="Tetratricopeptide repeat domain"/>
    <property type="match status" value="2"/>
</dbReference>
<protein>
    <submittedName>
        <fullName evidence="4">Tetratricopeptide TPR_1 repeat-containing protein</fullName>
    </submittedName>
</protein>
<organism evidence="4 5">
    <name type="scientific">Paludibacter propionicigenes (strain DSM 17365 / JCM 13257 / WB4)</name>
    <dbReference type="NCBI Taxonomy" id="694427"/>
    <lineage>
        <taxon>Bacteria</taxon>
        <taxon>Pseudomonadati</taxon>
        <taxon>Bacteroidota</taxon>
        <taxon>Bacteroidia</taxon>
        <taxon>Bacteroidales</taxon>
        <taxon>Paludibacteraceae</taxon>
        <taxon>Paludibacter</taxon>
    </lineage>
</organism>